<accession>A0AAE1K180</accession>
<keyword evidence="1 6" id="KW-0479">Metal-binding</keyword>
<dbReference type="PRINTS" id="PR00318">
    <property type="entry name" value="GPROTEINA"/>
</dbReference>
<dbReference type="InterPro" id="IPR011025">
    <property type="entry name" value="GproteinA_insert"/>
</dbReference>
<comment type="caution">
    <text evidence="7">The sequence shown here is derived from an EMBL/GenBank/DDBJ whole genome shotgun (WGS) entry which is preliminary data.</text>
</comment>
<dbReference type="Proteomes" id="UP001286313">
    <property type="component" value="Unassembled WGS sequence"/>
</dbReference>
<sequence>METNDSDEGCVGDLSDGVRAWVIRGLRSSCCCCPNPGRDGTLSTVRRPPSTLEAQVLVLGASDTGKSTFMKQMRYVFGDRYPTFERRRYQPYIRRNLLESLHKIVRFADAQGVRMSTPESQDAAEKFRDLSTLEKYFEEDEPIDNNDASILEGATQTLWKDPGLQEVYSRGNEYHLMTNADHFITTQPPYSETTIVPPHGRERPERKEWVKLILHPTAILFLASLSEYDQCVEEARDEGKNRVKESLEIFEDVLGYPTFENIPIILLLNKSDVFSKKIHVHPLVDYFPQYEGAVGDEMAGREFLSGLYEKLAIRYHRLFVVRFTEATDTENFRAIFAFIKNNVCRNMMSRGGLL</sequence>
<keyword evidence="6" id="KW-0460">Magnesium</keyword>
<dbReference type="Gene3D" id="3.40.50.300">
    <property type="entry name" value="P-loop containing nucleotide triphosphate hydrolases"/>
    <property type="match status" value="1"/>
</dbReference>
<dbReference type="PANTHER" id="PTHR10218">
    <property type="entry name" value="GTP-BINDING PROTEIN ALPHA SUBUNIT"/>
    <property type="match status" value="1"/>
</dbReference>
<dbReference type="GO" id="GO:0005525">
    <property type="term" value="F:GTP binding"/>
    <property type="evidence" value="ECO:0007669"/>
    <property type="project" value="UniProtKB-KW"/>
</dbReference>
<keyword evidence="3 5" id="KW-0342">GTP-binding</keyword>
<dbReference type="InterPro" id="IPR001019">
    <property type="entry name" value="Gprotein_alpha_su"/>
</dbReference>
<reference evidence="7" key="1">
    <citation type="submission" date="2023-10" db="EMBL/GenBank/DDBJ databases">
        <title>Genome assemblies of two species of porcelain crab, Petrolisthes cinctipes and Petrolisthes manimaculis (Anomura: Porcellanidae).</title>
        <authorList>
            <person name="Angst P."/>
        </authorList>
    </citation>
    <scope>NUCLEOTIDE SEQUENCE</scope>
    <source>
        <strain evidence="7">PB745_01</strain>
        <tissue evidence="7">Gill</tissue>
    </source>
</reference>
<dbReference type="AlphaFoldDB" id="A0AAE1K180"/>
<name>A0AAE1K180_PETCI</name>
<dbReference type="SUPFAM" id="SSF52540">
    <property type="entry name" value="P-loop containing nucleoside triphosphate hydrolases"/>
    <property type="match status" value="1"/>
</dbReference>
<dbReference type="GO" id="GO:0007188">
    <property type="term" value="P:adenylate cyclase-modulating G protein-coupled receptor signaling pathway"/>
    <property type="evidence" value="ECO:0007669"/>
    <property type="project" value="TreeGrafter"/>
</dbReference>
<dbReference type="SUPFAM" id="SSF47895">
    <property type="entry name" value="Transducin (alpha subunit), insertion domain"/>
    <property type="match status" value="1"/>
</dbReference>
<keyword evidence="2 5" id="KW-0547">Nucleotide-binding</keyword>
<evidence type="ECO:0000313" key="7">
    <source>
        <dbReference type="EMBL" id="KAK3861489.1"/>
    </source>
</evidence>
<evidence type="ECO:0000256" key="5">
    <source>
        <dbReference type="PIRSR" id="PIRSR601019-1"/>
    </source>
</evidence>
<gene>
    <name evidence="7" type="ORF">Pcinc_032561</name>
</gene>
<dbReference type="SMART" id="SM00275">
    <property type="entry name" value="G_alpha"/>
    <property type="match status" value="1"/>
</dbReference>
<evidence type="ECO:0000256" key="1">
    <source>
        <dbReference type="ARBA" id="ARBA00022723"/>
    </source>
</evidence>
<dbReference type="GO" id="GO:0031683">
    <property type="term" value="F:G-protein beta/gamma-subunit complex binding"/>
    <property type="evidence" value="ECO:0007669"/>
    <property type="project" value="InterPro"/>
</dbReference>
<dbReference type="GO" id="GO:0005737">
    <property type="term" value="C:cytoplasm"/>
    <property type="evidence" value="ECO:0007669"/>
    <property type="project" value="TreeGrafter"/>
</dbReference>
<organism evidence="7 8">
    <name type="scientific">Petrolisthes cinctipes</name>
    <name type="common">Flat porcelain crab</name>
    <dbReference type="NCBI Taxonomy" id="88211"/>
    <lineage>
        <taxon>Eukaryota</taxon>
        <taxon>Metazoa</taxon>
        <taxon>Ecdysozoa</taxon>
        <taxon>Arthropoda</taxon>
        <taxon>Crustacea</taxon>
        <taxon>Multicrustacea</taxon>
        <taxon>Malacostraca</taxon>
        <taxon>Eumalacostraca</taxon>
        <taxon>Eucarida</taxon>
        <taxon>Decapoda</taxon>
        <taxon>Pleocyemata</taxon>
        <taxon>Anomura</taxon>
        <taxon>Galatheoidea</taxon>
        <taxon>Porcellanidae</taxon>
        <taxon>Petrolisthes</taxon>
    </lineage>
</organism>
<dbReference type="Gene3D" id="1.10.400.10">
    <property type="entry name" value="GI Alpha 1, domain 2-like"/>
    <property type="match status" value="1"/>
</dbReference>
<proteinExistence type="predicted"/>
<dbReference type="GO" id="GO:0005834">
    <property type="term" value="C:heterotrimeric G-protein complex"/>
    <property type="evidence" value="ECO:0007669"/>
    <property type="project" value="TreeGrafter"/>
</dbReference>
<feature type="binding site" evidence="5">
    <location>
        <begin position="269"/>
        <end position="272"/>
    </location>
    <ligand>
        <name>GTP</name>
        <dbReference type="ChEBI" id="CHEBI:37565"/>
    </ligand>
</feature>
<dbReference type="GO" id="GO:0001664">
    <property type="term" value="F:G protein-coupled receptor binding"/>
    <property type="evidence" value="ECO:0007669"/>
    <property type="project" value="TreeGrafter"/>
</dbReference>
<dbReference type="FunFam" id="3.40.50.300:FF:000692">
    <property type="entry name" value="Guanine nucleotide-binding protein subunit alpha"/>
    <property type="match status" value="1"/>
</dbReference>
<evidence type="ECO:0000256" key="2">
    <source>
        <dbReference type="ARBA" id="ARBA00022741"/>
    </source>
</evidence>
<evidence type="ECO:0000313" key="8">
    <source>
        <dbReference type="Proteomes" id="UP001286313"/>
    </source>
</evidence>
<dbReference type="InterPro" id="IPR027417">
    <property type="entry name" value="P-loop_NTPase"/>
</dbReference>
<protein>
    <submittedName>
        <fullName evidence="7">Uncharacterized protein</fullName>
    </submittedName>
</protein>
<evidence type="ECO:0000256" key="4">
    <source>
        <dbReference type="ARBA" id="ARBA00023224"/>
    </source>
</evidence>
<evidence type="ECO:0000256" key="6">
    <source>
        <dbReference type="PIRSR" id="PIRSR601019-2"/>
    </source>
</evidence>
<dbReference type="PROSITE" id="PS51882">
    <property type="entry name" value="G_ALPHA"/>
    <property type="match status" value="1"/>
</dbReference>
<evidence type="ECO:0000256" key="3">
    <source>
        <dbReference type="ARBA" id="ARBA00023134"/>
    </source>
</evidence>
<dbReference type="EMBL" id="JAWQEG010004481">
    <property type="protein sequence ID" value="KAK3861489.1"/>
    <property type="molecule type" value="Genomic_DNA"/>
</dbReference>
<dbReference type="Pfam" id="PF00503">
    <property type="entry name" value="G-alpha"/>
    <property type="match status" value="2"/>
</dbReference>
<dbReference type="GO" id="GO:0003924">
    <property type="term" value="F:GTPase activity"/>
    <property type="evidence" value="ECO:0007669"/>
    <property type="project" value="InterPro"/>
</dbReference>
<feature type="binding site" evidence="5">
    <location>
        <position position="326"/>
    </location>
    <ligand>
        <name>GTP</name>
        <dbReference type="ChEBI" id="CHEBI:37565"/>
    </ligand>
</feature>
<feature type="binding site" evidence="6">
    <location>
        <position position="67"/>
    </location>
    <ligand>
        <name>Mg(2+)</name>
        <dbReference type="ChEBI" id="CHEBI:18420"/>
    </ligand>
</feature>
<keyword evidence="4" id="KW-0807">Transducer</keyword>
<dbReference type="GO" id="GO:0046872">
    <property type="term" value="F:metal ion binding"/>
    <property type="evidence" value="ECO:0007669"/>
    <property type="project" value="UniProtKB-KW"/>
</dbReference>
<dbReference type="PANTHER" id="PTHR10218:SF329">
    <property type="entry name" value="GUANINE NUCLEOTIDE-BINDING PROTEIN G(Q) SUBUNIT ALPHA"/>
    <property type="match status" value="1"/>
</dbReference>
<keyword evidence="8" id="KW-1185">Reference proteome</keyword>